<dbReference type="CDD" id="cd06222">
    <property type="entry name" value="RNase_H_like"/>
    <property type="match status" value="1"/>
</dbReference>
<dbReference type="PANTHER" id="PTHR21266">
    <property type="entry name" value="IRON-SULFUR DOMAIN CONTAINING PROTEIN"/>
    <property type="match status" value="1"/>
</dbReference>
<evidence type="ECO:0000256" key="2">
    <source>
        <dbReference type="ARBA" id="ARBA00022692"/>
    </source>
</evidence>
<accession>A0A392MRJ1</accession>
<evidence type="ECO:0000256" key="3">
    <source>
        <dbReference type="ARBA" id="ARBA00022714"/>
    </source>
</evidence>
<evidence type="ECO:0000256" key="5">
    <source>
        <dbReference type="ARBA" id="ARBA00022946"/>
    </source>
</evidence>
<evidence type="ECO:0000256" key="4">
    <source>
        <dbReference type="ARBA" id="ARBA00022723"/>
    </source>
</evidence>
<evidence type="ECO:0000256" key="1">
    <source>
        <dbReference type="ARBA" id="ARBA00004370"/>
    </source>
</evidence>
<dbReference type="Pfam" id="PF13456">
    <property type="entry name" value="RVT_3"/>
    <property type="match status" value="1"/>
</dbReference>
<protein>
    <submittedName>
        <fullName evidence="12">Protochlorophyllide-dependent translocon component 52 chloroplastic-like</fullName>
    </submittedName>
</protein>
<keyword evidence="9" id="KW-0411">Iron-sulfur</keyword>
<name>A0A392MRJ1_9FABA</name>
<dbReference type="InterPro" id="IPR017941">
    <property type="entry name" value="Rieske_2Fe-2S"/>
</dbReference>
<keyword evidence="6" id="KW-1133">Transmembrane helix</keyword>
<dbReference type="GO" id="GO:0016491">
    <property type="term" value="F:oxidoreductase activity"/>
    <property type="evidence" value="ECO:0007669"/>
    <property type="project" value="UniProtKB-KW"/>
</dbReference>
<dbReference type="InterPro" id="IPR036922">
    <property type="entry name" value="Rieske_2Fe-2S_sf"/>
</dbReference>
<dbReference type="InterPro" id="IPR044730">
    <property type="entry name" value="RNase_H-like_dom_plant"/>
</dbReference>
<keyword evidence="7" id="KW-0560">Oxidoreductase</keyword>
<keyword evidence="4" id="KW-0479">Metal-binding</keyword>
<evidence type="ECO:0000259" key="11">
    <source>
        <dbReference type="PROSITE" id="PS51296"/>
    </source>
</evidence>
<evidence type="ECO:0000256" key="7">
    <source>
        <dbReference type="ARBA" id="ARBA00023002"/>
    </source>
</evidence>
<dbReference type="Proteomes" id="UP000265520">
    <property type="component" value="Unassembled WGS sequence"/>
</dbReference>
<evidence type="ECO:0000256" key="9">
    <source>
        <dbReference type="ARBA" id="ARBA00023014"/>
    </source>
</evidence>
<proteinExistence type="predicted"/>
<feature type="domain" description="Rieske" evidence="11">
    <location>
        <begin position="6"/>
        <end position="56"/>
    </location>
</feature>
<evidence type="ECO:0000313" key="13">
    <source>
        <dbReference type="Proteomes" id="UP000265520"/>
    </source>
</evidence>
<dbReference type="InterPro" id="IPR002156">
    <property type="entry name" value="RNaseH_domain"/>
</dbReference>
<keyword evidence="8" id="KW-0408">Iron</keyword>
<dbReference type="GO" id="GO:0051537">
    <property type="term" value="F:2 iron, 2 sulfur cluster binding"/>
    <property type="evidence" value="ECO:0007669"/>
    <property type="project" value="UniProtKB-KW"/>
</dbReference>
<dbReference type="Gene3D" id="3.30.420.10">
    <property type="entry name" value="Ribonuclease H-like superfamily/Ribonuclease H"/>
    <property type="match status" value="1"/>
</dbReference>
<dbReference type="AlphaFoldDB" id="A0A392MRJ1"/>
<keyword evidence="10" id="KW-0472">Membrane</keyword>
<dbReference type="Gene3D" id="2.102.10.10">
    <property type="entry name" value="Rieske [2Fe-2S] iron-sulphur domain"/>
    <property type="match status" value="1"/>
</dbReference>
<dbReference type="GO" id="GO:0016020">
    <property type="term" value="C:membrane"/>
    <property type="evidence" value="ECO:0007669"/>
    <property type="project" value="UniProtKB-SubCell"/>
</dbReference>
<comment type="caution">
    <text evidence="12">The sequence shown here is derived from an EMBL/GenBank/DDBJ whole genome shotgun (WGS) entry which is preliminary data.</text>
</comment>
<dbReference type="InterPro" id="IPR036397">
    <property type="entry name" value="RNaseH_sf"/>
</dbReference>
<keyword evidence="3" id="KW-0001">2Fe-2S</keyword>
<dbReference type="GO" id="GO:0046872">
    <property type="term" value="F:metal ion binding"/>
    <property type="evidence" value="ECO:0007669"/>
    <property type="project" value="UniProtKB-KW"/>
</dbReference>
<gene>
    <name evidence="12" type="ORF">A2U01_0011046</name>
</gene>
<keyword evidence="2" id="KW-0812">Transmembrane</keyword>
<dbReference type="Pfam" id="PF00355">
    <property type="entry name" value="Rieske"/>
    <property type="match status" value="1"/>
</dbReference>
<dbReference type="EMBL" id="LXQA010017670">
    <property type="protein sequence ID" value="MCH90137.1"/>
    <property type="molecule type" value="Genomic_DNA"/>
</dbReference>
<dbReference type="SUPFAM" id="SSF50022">
    <property type="entry name" value="ISP domain"/>
    <property type="match status" value="1"/>
</dbReference>
<dbReference type="GO" id="GO:0005737">
    <property type="term" value="C:cytoplasm"/>
    <property type="evidence" value="ECO:0007669"/>
    <property type="project" value="TreeGrafter"/>
</dbReference>
<feature type="non-terminal residue" evidence="12">
    <location>
        <position position="172"/>
    </location>
</feature>
<keyword evidence="5" id="KW-0809">Transit peptide</keyword>
<dbReference type="PROSITE" id="PS51296">
    <property type="entry name" value="RIESKE"/>
    <property type="match status" value="1"/>
</dbReference>
<dbReference type="GO" id="GO:0003676">
    <property type="term" value="F:nucleic acid binding"/>
    <property type="evidence" value="ECO:0007669"/>
    <property type="project" value="InterPro"/>
</dbReference>
<keyword evidence="13" id="KW-1185">Reference proteome</keyword>
<organism evidence="12 13">
    <name type="scientific">Trifolium medium</name>
    <dbReference type="NCBI Taxonomy" id="97028"/>
    <lineage>
        <taxon>Eukaryota</taxon>
        <taxon>Viridiplantae</taxon>
        <taxon>Streptophyta</taxon>
        <taxon>Embryophyta</taxon>
        <taxon>Tracheophyta</taxon>
        <taxon>Spermatophyta</taxon>
        <taxon>Magnoliopsida</taxon>
        <taxon>eudicotyledons</taxon>
        <taxon>Gunneridae</taxon>
        <taxon>Pentapetalae</taxon>
        <taxon>rosids</taxon>
        <taxon>fabids</taxon>
        <taxon>Fabales</taxon>
        <taxon>Fabaceae</taxon>
        <taxon>Papilionoideae</taxon>
        <taxon>50 kb inversion clade</taxon>
        <taxon>NPAAA clade</taxon>
        <taxon>Hologalegina</taxon>
        <taxon>IRL clade</taxon>
        <taxon>Trifolieae</taxon>
        <taxon>Trifolium</taxon>
    </lineage>
</organism>
<comment type="subcellular location">
    <subcellularLocation>
        <location evidence="1">Membrane</location>
    </subcellularLocation>
</comment>
<dbReference type="PANTHER" id="PTHR21266:SF32">
    <property type="entry name" value="CHOLESTEROL 7-DESATURASE NVD"/>
    <property type="match status" value="1"/>
</dbReference>
<dbReference type="GO" id="GO:0004523">
    <property type="term" value="F:RNA-DNA hybrid ribonuclease activity"/>
    <property type="evidence" value="ECO:0007669"/>
    <property type="project" value="InterPro"/>
</dbReference>
<reference evidence="12 13" key="1">
    <citation type="journal article" date="2018" name="Front. Plant Sci.">
        <title>Red Clover (Trifolium pratense) and Zigzag Clover (T. medium) - A Picture of Genomic Similarities and Differences.</title>
        <authorList>
            <person name="Dluhosova J."/>
            <person name="Istvanek J."/>
            <person name="Nedelnik J."/>
            <person name="Repkova J."/>
        </authorList>
    </citation>
    <scope>NUCLEOTIDE SEQUENCE [LARGE SCALE GENOMIC DNA]</scope>
    <source>
        <strain evidence="13">cv. 10/8</strain>
        <tissue evidence="12">Leaf</tissue>
    </source>
</reference>
<dbReference type="InterPro" id="IPR050584">
    <property type="entry name" value="Cholesterol_7-desaturase"/>
</dbReference>
<evidence type="ECO:0000256" key="10">
    <source>
        <dbReference type="ARBA" id="ARBA00023136"/>
    </source>
</evidence>
<evidence type="ECO:0000256" key="6">
    <source>
        <dbReference type="ARBA" id="ARBA00022989"/>
    </source>
</evidence>
<sequence>MEAILAPLSEGRIDQWGRLQCVYHGWCFNGSGHCKFIPQAPRDGPPAMRRKELLQHPSLARSMIKTSWFGRRNGMWQPSVLSTEEGEVWALLQAMSKATYRRYRGFERIQFESVSQVLVEAIRTKRKGNSEFLSIVKDIIIVMTSCPNFEVKFIRRQANLVVHKLARAARFH</sequence>
<evidence type="ECO:0000313" key="12">
    <source>
        <dbReference type="EMBL" id="MCH90137.1"/>
    </source>
</evidence>
<evidence type="ECO:0000256" key="8">
    <source>
        <dbReference type="ARBA" id="ARBA00023004"/>
    </source>
</evidence>